<reference evidence="3" key="1">
    <citation type="submission" date="2023-07" db="EMBL/GenBank/DDBJ databases">
        <title>30 novel species of actinomycetes from the DSMZ collection.</title>
        <authorList>
            <person name="Nouioui I."/>
        </authorList>
    </citation>
    <scope>NUCLEOTIDE SEQUENCE [LARGE SCALE GENOMIC DNA]</scope>
    <source>
        <strain evidence="3">DSM 44938</strain>
    </source>
</reference>
<feature type="region of interest" description="Disordered" evidence="1">
    <location>
        <begin position="548"/>
        <end position="572"/>
    </location>
</feature>
<dbReference type="EMBL" id="JAVREL010000001">
    <property type="protein sequence ID" value="MDT0341536.1"/>
    <property type="molecule type" value="Genomic_DNA"/>
</dbReference>
<keyword evidence="2" id="KW-0378">Hydrolase</keyword>
<dbReference type="Proteomes" id="UP001183246">
    <property type="component" value="Unassembled WGS sequence"/>
</dbReference>
<keyword evidence="2" id="KW-0645">Protease</keyword>
<dbReference type="SUPFAM" id="SSF50494">
    <property type="entry name" value="Trypsin-like serine proteases"/>
    <property type="match status" value="1"/>
</dbReference>
<dbReference type="RefSeq" id="WP_311702664.1">
    <property type="nucleotide sequence ID" value="NZ_JAVREL010000001.1"/>
</dbReference>
<accession>A0ABU2MJ83</accession>
<dbReference type="Gene3D" id="2.40.10.120">
    <property type="match status" value="1"/>
</dbReference>
<organism evidence="2 3">
    <name type="scientific">Streptomyces litchfieldiae</name>
    <dbReference type="NCBI Taxonomy" id="3075543"/>
    <lineage>
        <taxon>Bacteria</taxon>
        <taxon>Bacillati</taxon>
        <taxon>Actinomycetota</taxon>
        <taxon>Actinomycetes</taxon>
        <taxon>Kitasatosporales</taxon>
        <taxon>Streptomycetaceae</taxon>
        <taxon>Streptomyces</taxon>
    </lineage>
</organism>
<dbReference type="InterPro" id="IPR009003">
    <property type="entry name" value="Peptidase_S1_PA"/>
</dbReference>
<keyword evidence="3" id="KW-1185">Reference proteome</keyword>
<evidence type="ECO:0000256" key="1">
    <source>
        <dbReference type="SAM" id="MobiDB-lite"/>
    </source>
</evidence>
<gene>
    <name evidence="2" type="ORF">RM590_02590</name>
</gene>
<evidence type="ECO:0000313" key="2">
    <source>
        <dbReference type="EMBL" id="MDT0341536.1"/>
    </source>
</evidence>
<name>A0ABU2MJ83_9ACTN</name>
<dbReference type="GO" id="GO:0008233">
    <property type="term" value="F:peptidase activity"/>
    <property type="evidence" value="ECO:0007669"/>
    <property type="project" value="UniProtKB-KW"/>
</dbReference>
<protein>
    <submittedName>
        <fullName evidence="2">Serine protease</fullName>
    </submittedName>
</protein>
<dbReference type="GO" id="GO:0006508">
    <property type="term" value="P:proteolysis"/>
    <property type="evidence" value="ECO:0007669"/>
    <property type="project" value="UniProtKB-KW"/>
</dbReference>
<sequence>MNQDIHEHAGGDTWRVRIHSPASGRVIGSGVLLDDRTVLTCAHVVAREAVALVDFPELVAGVRTPATALPEHWIAPHRERGDIALLTLDRPCADSAPAPLLRAAPSLGTRVEMCGYPESVNNGEGAAFQARVSRKFGERVQLTLEGGAHLPRHGCSGGPVMDMNTPSRVLGITVTGFHDDQAPEPLSLAYMIPVDTITKYLRKVSPGGRPGVPPGIASRASADQPVEVSYATRLAAWLRGENRSPVYVTEIVRDGIRDRTLQRALALADRELSPTAPESLSGQPTATVPPVGSLDLAVNAADLTADEIAGQVAERINVTGPESGRAREWLRRDRLTATIALLGVNRCADRADLLAFCGELAEQGCRLLLVFDGAGSRPRQDVADRLALRHRLGQLPGRLAALGSRAGKLNEAAERLAGVRRQDEAVARLWETLAGIRLAHDRTGEPAPERFAAPLSRLEERARGVERALAAEESAADLLFARRRAAREQFETYQLLAAQHGQTEDIALAVGREYGEARRALYGRYEPEAAGDALAAYVDAVRRALGWPPLPRADASREGHGGNDGAADGRDT</sequence>
<evidence type="ECO:0000313" key="3">
    <source>
        <dbReference type="Proteomes" id="UP001183246"/>
    </source>
</evidence>
<dbReference type="Pfam" id="PF13365">
    <property type="entry name" value="Trypsin_2"/>
    <property type="match status" value="1"/>
</dbReference>
<feature type="compositionally biased region" description="Basic and acidic residues" evidence="1">
    <location>
        <begin position="554"/>
        <end position="572"/>
    </location>
</feature>
<proteinExistence type="predicted"/>
<comment type="caution">
    <text evidence="2">The sequence shown here is derived from an EMBL/GenBank/DDBJ whole genome shotgun (WGS) entry which is preliminary data.</text>
</comment>